<dbReference type="InterPro" id="IPR005135">
    <property type="entry name" value="Endo/exonuclease/phosphatase"/>
</dbReference>
<reference evidence="2" key="1">
    <citation type="submission" date="2022-01" db="EMBL/GenBank/DDBJ databases">
        <authorList>
            <person name="King R."/>
        </authorList>
    </citation>
    <scope>NUCLEOTIDE SEQUENCE</scope>
</reference>
<dbReference type="EMBL" id="OU892281">
    <property type="protein sequence ID" value="CAG9769629.1"/>
    <property type="molecule type" value="Genomic_DNA"/>
</dbReference>
<dbReference type="InterPro" id="IPR036691">
    <property type="entry name" value="Endo/exonu/phosph_ase_sf"/>
</dbReference>
<gene>
    <name evidence="2" type="ORF">CEUTPL_LOCUS10134</name>
</gene>
<evidence type="ECO:0000313" key="3">
    <source>
        <dbReference type="Proteomes" id="UP001152799"/>
    </source>
</evidence>
<keyword evidence="3" id="KW-1185">Reference proteome</keyword>
<dbReference type="SUPFAM" id="SSF56219">
    <property type="entry name" value="DNase I-like"/>
    <property type="match status" value="1"/>
</dbReference>
<dbReference type="GO" id="GO:0003824">
    <property type="term" value="F:catalytic activity"/>
    <property type="evidence" value="ECO:0007669"/>
    <property type="project" value="InterPro"/>
</dbReference>
<dbReference type="Proteomes" id="UP001152799">
    <property type="component" value="Chromosome 5"/>
</dbReference>
<evidence type="ECO:0000259" key="1">
    <source>
        <dbReference type="Pfam" id="PF14529"/>
    </source>
</evidence>
<dbReference type="Gene3D" id="3.60.10.10">
    <property type="entry name" value="Endonuclease/exonuclease/phosphatase"/>
    <property type="match status" value="1"/>
</dbReference>
<accession>A0A9N9MRR2</accession>
<dbReference type="AlphaFoldDB" id="A0A9N9MRR2"/>
<feature type="domain" description="Endonuclease/exonuclease/phosphatase" evidence="1">
    <location>
        <begin position="51"/>
        <end position="119"/>
    </location>
</feature>
<proteinExistence type="predicted"/>
<protein>
    <recommendedName>
        <fullName evidence="1">Endonuclease/exonuclease/phosphatase domain-containing protein</fullName>
    </recommendedName>
</protein>
<dbReference type="Pfam" id="PF14529">
    <property type="entry name" value="Exo_endo_phos_2"/>
    <property type="match status" value="1"/>
</dbReference>
<name>A0A9N9MRR2_9CUCU</name>
<evidence type="ECO:0000313" key="2">
    <source>
        <dbReference type="EMBL" id="CAG9769629.1"/>
    </source>
</evidence>
<dbReference type="OrthoDB" id="7391519at2759"/>
<sequence>MYSFSDTTTTKPRACVYVPRNIKTTFLPQLSTPDLAVVMTTCEMKDGAMDIVIASSYLPVDTPMPELTIALVENCRRHGRQLIIGEDTNAYHNVWGSEDNNTRGDKLVEFLISTQAANRHLSRAAAKRGYILPWQVGN</sequence>
<organism evidence="2 3">
    <name type="scientific">Ceutorhynchus assimilis</name>
    <name type="common">cabbage seed weevil</name>
    <dbReference type="NCBI Taxonomy" id="467358"/>
    <lineage>
        <taxon>Eukaryota</taxon>
        <taxon>Metazoa</taxon>
        <taxon>Ecdysozoa</taxon>
        <taxon>Arthropoda</taxon>
        <taxon>Hexapoda</taxon>
        <taxon>Insecta</taxon>
        <taxon>Pterygota</taxon>
        <taxon>Neoptera</taxon>
        <taxon>Endopterygota</taxon>
        <taxon>Coleoptera</taxon>
        <taxon>Polyphaga</taxon>
        <taxon>Cucujiformia</taxon>
        <taxon>Curculionidae</taxon>
        <taxon>Ceutorhynchinae</taxon>
        <taxon>Ceutorhynchus</taxon>
    </lineage>
</organism>